<sequence length="176" mass="19378">MNHELLSVDVVQALDQLLKEVLCVVFLELSALANVTEEVATLAELHDEANVLLGFEGVVEANDVVVVALLQDGDLLHDLLLLLGLTLQNLLLDRLDSDQVFAHLMARQVHFTEGSLSENSAHPIELVGARLHLAELSEVQAHHALHLLDIGVVLLELLLLRGDRLFRLAEGTFVHF</sequence>
<dbReference type="AlphaFoldDB" id="A0A7S3ITU3"/>
<evidence type="ECO:0000313" key="1">
    <source>
        <dbReference type="EMBL" id="CAE0331287.1"/>
    </source>
</evidence>
<dbReference type="EMBL" id="HBIH01029587">
    <property type="protein sequence ID" value="CAE0331287.1"/>
    <property type="molecule type" value="Transcribed_RNA"/>
</dbReference>
<name>A0A7S3ITU3_9SPIT</name>
<organism evidence="1">
    <name type="scientific">Strombidium inclinatum</name>
    <dbReference type="NCBI Taxonomy" id="197538"/>
    <lineage>
        <taxon>Eukaryota</taxon>
        <taxon>Sar</taxon>
        <taxon>Alveolata</taxon>
        <taxon>Ciliophora</taxon>
        <taxon>Intramacronucleata</taxon>
        <taxon>Spirotrichea</taxon>
        <taxon>Oligotrichia</taxon>
        <taxon>Strombidiidae</taxon>
        <taxon>Strombidium</taxon>
    </lineage>
</organism>
<proteinExistence type="predicted"/>
<accession>A0A7S3ITU3</accession>
<gene>
    <name evidence="1" type="ORF">SINC0208_LOCUS11920</name>
</gene>
<protein>
    <submittedName>
        <fullName evidence="1">Uncharacterized protein</fullName>
    </submittedName>
</protein>
<reference evidence="1" key="1">
    <citation type="submission" date="2021-01" db="EMBL/GenBank/DDBJ databases">
        <authorList>
            <person name="Corre E."/>
            <person name="Pelletier E."/>
            <person name="Niang G."/>
            <person name="Scheremetjew M."/>
            <person name="Finn R."/>
            <person name="Kale V."/>
            <person name="Holt S."/>
            <person name="Cochrane G."/>
            <person name="Meng A."/>
            <person name="Brown T."/>
            <person name="Cohen L."/>
        </authorList>
    </citation>
    <scope>NUCLEOTIDE SEQUENCE</scope>
    <source>
        <strain evidence="1">S3</strain>
    </source>
</reference>